<dbReference type="Proteomes" id="UP000689195">
    <property type="component" value="Unassembled WGS sequence"/>
</dbReference>
<dbReference type="OrthoDB" id="303664at2759"/>
<organism evidence="1 2">
    <name type="scientific">Paramecium pentaurelia</name>
    <dbReference type="NCBI Taxonomy" id="43138"/>
    <lineage>
        <taxon>Eukaryota</taxon>
        <taxon>Sar</taxon>
        <taxon>Alveolata</taxon>
        <taxon>Ciliophora</taxon>
        <taxon>Intramacronucleata</taxon>
        <taxon>Oligohymenophorea</taxon>
        <taxon>Peniculida</taxon>
        <taxon>Parameciidae</taxon>
        <taxon>Paramecium</taxon>
    </lineage>
</organism>
<comment type="caution">
    <text evidence="1">The sequence shown here is derived from an EMBL/GenBank/DDBJ whole genome shotgun (WGS) entry which is preliminary data.</text>
</comment>
<dbReference type="AlphaFoldDB" id="A0A8S1VEZ1"/>
<accession>A0A8S1VEZ1</accession>
<sequence>MQNNSSYTVFIPLRLSEQLKLVNQNIDHIQEQSIVLFHQFQALENSDVKQYAILTLMDTLLFYKYSSPIFNKIFMSLITLMNQILDLQLSFSDIKQWTSCVISITALSQKLFTNYLLIGQKRDQSIQGLKLKIYSSKYDLQKYGYQLQKEKLEKWQLYETNSFILKHFDTKKIDPNYLKVSITQIEEEQNKNTLEVEKLNDAHIFLNIDFLEYHRGMFRNLNEIYKIIHELNAELQDDRLFEFIQDNKIEIWRRYANEYRDIIIDCKSIYSSLLGTIERLYMNLQDNEEYMKFWIQVLRSQKGQKQLLNEIKSIMLHSLEQFPQENNAQLYQVNKLKQ</sequence>
<protein>
    <submittedName>
        <fullName evidence="1">Uncharacterized protein</fullName>
    </submittedName>
</protein>
<name>A0A8S1VEZ1_9CILI</name>
<keyword evidence="2" id="KW-1185">Reference proteome</keyword>
<dbReference type="EMBL" id="CAJJDO010000059">
    <property type="protein sequence ID" value="CAD8173336.1"/>
    <property type="molecule type" value="Genomic_DNA"/>
</dbReference>
<evidence type="ECO:0000313" key="2">
    <source>
        <dbReference type="Proteomes" id="UP000689195"/>
    </source>
</evidence>
<gene>
    <name evidence="1" type="ORF">PPENT_87.1.T0590061</name>
</gene>
<proteinExistence type="predicted"/>
<evidence type="ECO:0000313" key="1">
    <source>
        <dbReference type="EMBL" id="CAD8173336.1"/>
    </source>
</evidence>
<reference evidence="1" key="1">
    <citation type="submission" date="2021-01" db="EMBL/GenBank/DDBJ databases">
        <authorList>
            <consortium name="Genoscope - CEA"/>
            <person name="William W."/>
        </authorList>
    </citation>
    <scope>NUCLEOTIDE SEQUENCE</scope>
</reference>